<evidence type="ECO:0000259" key="2">
    <source>
        <dbReference type="PROSITE" id="PS50024"/>
    </source>
</evidence>
<dbReference type="Ensembl" id="ENSEBUT00000006335.1">
    <property type="protein sequence ID" value="ENSEBUP00000005890.1"/>
    <property type="gene ID" value="ENSEBUG00000003949.1"/>
</dbReference>
<dbReference type="Proteomes" id="UP000694388">
    <property type="component" value="Unplaced"/>
</dbReference>
<sequence>MYTSILDFKNAYTTTFLLFYSKLTFLSCKNVFVRHILLTANTKGTTTLPSTSAPSSSAAVSNMLLATDRTTSLLTSSSSSTAQTPLQASTTASEPVGQTSSKSSFIPSTTTTTTSEPATTPSSAVTQATTEKTTQPSHMAYTPSSNGTAVNPITTYFRTTVNMSLPSVTSPTFKTTSLFPRSQAVESQTFGTTAKLTSTRPPSLLSTSPKTSFTSEMLTPPFTTGSDTRPTIIEPPIVVNTPPPETNSKFPGTKAFRIDFTIYNHNLSTDLENSTSPLYQEYQENITHLLENLFDDQLNVSETQCEIFNFSNGPLRVQSQCYIKDTGMINASNVEAAFVSGTNQRNNLGDYLLRQPEESTMSSPTTSPTSTFATPLTQIMRTLFIKFTVVNHTFSPEMDNKSSPLYKEYTSSISKELEDLFKKEVGSETQNCTVARYW</sequence>
<evidence type="ECO:0000256" key="1">
    <source>
        <dbReference type="SAM" id="MobiDB-lite"/>
    </source>
</evidence>
<dbReference type="InterPro" id="IPR036364">
    <property type="entry name" value="SEA_dom_sf"/>
</dbReference>
<dbReference type="Gene3D" id="3.30.70.960">
    <property type="entry name" value="SEA domain"/>
    <property type="match status" value="2"/>
</dbReference>
<feature type="region of interest" description="Disordered" evidence="1">
    <location>
        <begin position="75"/>
        <end position="150"/>
    </location>
</feature>
<feature type="region of interest" description="Disordered" evidence="1">
    <location>
        <begin position="195"/>
        <end position="251"/>
    </location>
</feature>
<protein>
    <recommendedName>
        <fullName evidence="2">SEA domain-containing protein</fullName>
    </recommendedName>
</protein>
<accession>A0A8C4NH56</accession>
<feature type="compositionally biased region" description="Polar residues" evidence="1">
    <location>
        <begin position="124"/>
        <end position="150"/>
    </location>
</feature>
<dbReference type="InterPro" id="IPR000082">
    <property type="entry name" value="SEA_dom"/>
</dbReference>
<reference evidence="3" key="2">
    <citation type="submission" date="2025-09" db="UniProtKB">
        <authorList>
            <consortium name="Ensembl"/>
        </authorList>
    </citation>
    <scope>IDENTIFICATION</scope>
</reference>
<feature type="compositionally biased region" description="Low complexity" evidence="1">
    <location>
        <begin position="196"/>
        <end position="215"/>
    </location>
</feature>
<dbReference type="AlphaFoldDB" id="A0A8C4NH56"/>
<reference evidence="3" key="1">
    <citation type="submission" date="2025-08" db="UniProtKB">
        <authorList>
            <consortium name="Ensembl"/>
        </authorList>
    </citation>
    <scope>IDENTIFICATION</scope>
</reference>
<feature type="compositionally biased region" description="Low complexity" evidence="1">
    <location>
        <begin position="75"/>
        <end position="123"/>
    </location>
</feature>
<feature type="domain" description="SEA" evidence="2">
    <location>
        <begin position="379"/>
        <end position="438"/>
    </location>
</feature>
<evidence type="ECO:0000313" key="3">
    <source>
        <dbReference type="Ensembl" id="ENSEBUP00000005890.1"/>
    </source>
</evidence>
<feature type="domain" description="SEA" evidence="2">
    <location>
        <begin position="252"/>
        <end position="365"/>
    </location>
</feature>
<dbReference type="PROSITE" id="PS50024">
    <property type="entry name" value="SEA"/>
    <property type="match status" value="2"/>
</dbReference>
<proteinExistence type="predicted"/>
<name>A0A8C4NH56_EPTBU</name>
<evidence type="ECO:0000313" key="4">
    <source>
        <dbReference type="Proteomes" id="UP000694388"/>
    </source>
</evidence>
<organism evidence="3 4">
    <name type="scientific">Eptatretus burgeri</name>
    <name type="common">Inshore hagfish</name>
    <dbReference type="NCBI Taxonomy" id="7764"/>
    <lineage>
        <taxon>Eukaryota</taxon>
        <taxon>Metazoa</taxon>
        <taxon>Chordata</taxon>
        <taxon>Craniata</taxon>
        <taxon>Vertebrata</taxon>
        <taxon>Cyclostomata</taxon>
        <taxon>Myxini</taxon>
        <taxon>Myxiniformes</taxon>
        <taxon>Myxinidae</taxon>
        <taxon>Eptatretinae</taxon>
        <taxon>Eptatretus</taxon>
    </lineage>
</organism>
<dbReference type="SUPFAM" id="SSF82671">
    <property type="entry name" value="SEA domain"/>
    <property type="match status" value="2"/>
</dbReference>
<keyword evidence="4" id="KW-1185">Reference proteome</keyword>
<dbReference type="Pfam" id="PF01390">
    <property type="entry name" value="SEA"/>
    <property type="match status" value="2"/>
</dbReference>